<dbReference type="AlphaFoldDB" id="A0A402BYY1"/>
<protein>
    <submittedName>
        <fullName evidence="1">Uncharacterized protein</fullName>
    </submittedName>
</protein>
<evidence type="ECO:0000313" key="2">
    <source>
        <dbReference type="Proteomes" id="UP000287519"/>
    </source>
</evidence>
<dbReference type="Proteomes" id="UP000287519">
    <property type="component" value="Unassembled WGS sequence"/>
</dbReference>
<sequence>MAHRLDRCRLVSLLTSFFRRTERRSNRVTGATKDVALVDGVAPGTQ</sequence>
<dbReference type="EMBL" id="BHYM01000002">
    <property type="protein sequence ID" value="GCE36550.1"/>
    <property type="molecule type" value="Genomic_DNA"/>
</dbReference>
<comment type="caution">
    <text evidence="1">The sequence shown here is derived from an EMBL/GenBank/DDBJ whole genome shotgun (WGS) entry which is preliminary data.</text>
</comment>
<organism evidence="1 2">
    <name type="scientific">Rhodococcus wratislaviensis</name>
    <name type="common">Tsukamurella wratislaviensis</name>
    <dbReference type="NCBI Taxonomy" id="44752"/>
    <lineage>
        <taxon>Bacteria</taxon>
        <taxon>Bacillati</taxon>
        <taxon>Actinomycetota</taxon>
        <taxon>Actinomycetes</taxon>
        <taxon>Mycobacteriales</taxon>
        <taxon>Nocardiaceae</taxon>
        <taxon>Rhodococcus</taxon>
    </lineage>
</organism>
<accession>A0A402BYY1</accession>
<name>A0A402BYY1_RHOWR</name>
<keyword evidence="2" id="KW-1185">Reference proteome</keyword>
<proteinExistence type="predicted"/>
<gene>
    <name evidence="1" type="ORF">Rhow_001916</name>
</gene>
<evidence type="ECO:0000313" key="1">
    <source>
        <dbReference type="EMBL" id="GCE36550.1"/>
    </source>
</evidence>
<reference evidence="1 2" key="1">
    <citation type="submission" date="2018-11" db="EMBL/GenBank/DDBJ databases">
        <title>Microbial catabolism of amino acid.</title>
        <authorList>
            <person name="Hibi M."/>
            <person name="Ogawa J."/>
        </authorList>
    </citation>
    <scope>NUCLEOTIDE SEQUENCE [LARGE SCALE GENOMIC DNA]</scope>
    <source>
        <strain evidence="1 2">C31-06</strain>
    </source>
</reference>